<dbReference type="PANTHER" id="PTHR48163">
    <property type="entry name" value="BNAC02G25670D PROTEIN"/>
    <property type="match status" value="1"/>
</dbReference>
<feature type="compositionally biased region" description="Basic and acidic residues" evidence="1">
    <location>
        <begin position="1"/>
        <end position="21"/>
    </location>
</feature>
<proteinExistence type="predicted"/>
<gene>
    <name evidence="2" type="ORF">IFM89_022630</name>
</gene>
<dbReference type="OrthoDB" id="2019706at2759"/>
<evidence type="ECO:0000256" key="1">
    <source>
        <dbReference type="SAM" id="MobiDB-lite"/>
    </source>
</evidence>
<comment type="caution">
    <text evidence="2">The sequence shown here is derived from an EMBL/GenBank/DDBJ whole genome shotgun (WGS) entry which is preliminary data.</text>
</comment>
<name>A0A835HJB2_9MAGN</name>
<protein>
    <submittedName>
        <fullName evidence="2">Uncharacterized protein</fullName>
    </submittedName>
</protein>
<organism evidence="2 3">
    <name type="scientific">Coptis chinensis</name>
    <dbReference type="NCBI Taxonomy" id="261450"/>
    <lineage>
        <taxon>Eukaryota</taxon>
        <taxon>Viridiplantae</taxon>
        <taxon>Streptophyta</taxon>
        <taxon>Embryophyta</taxon>
        <taxon>Tracheophyta</taxon>
        <taxon>Spermatophyta</taxon>
        <taxon>Magnoliopsida</taxon>
        <taxon>Ranunculales</taxon>
        <taxon>Ranunculaceae</taxon>
        <taxon>Coptidoideae</taxon>
        <taxon>Coptis</taxon>
    </lineage>
</organism>
<dbReference type="Proteomes" id="UP000631114">
    <property type="component" value="Unassembled WGS sequence"/>
</dbReference>
<feature type="compositionally biased region" description="Polar residues" evidence="1">
    <location>
        <begin position="139"/>
        <end position="169"/>
    </location>
</feature>
<reference evidence="2 3" key="1">
    <citation type="submission" date="2020-10" db="EMBL/GenBank/DDBJ databases">
        <title>The Coptis chinensis genome and diversification of protoberbering-type alkaloids.</title>
        <authorList>
            <person name="Wang B."/>
            <person name="Shu S."/>
            <person name="Song C."/>
            <person name="Liu Y."/>
        </authorList>
    </citation>
    <scope>NUCLEOTIDE SEQUENCE [LARGE SCALE GENOMIC DNA]</scope>
    <source>
        <strain evidence="2">HL-2020</strain>
        <tissue evidence="2">Leaf</tissue>
    </source>
</reference>
<dbReference type="EMBL" id="JADFTS010000007">
    <property type="protein sequence ID" value="KAF9597928.1"/>
    <property type="molecule type" value="Genomic_DNA"/>
</dbReference>
<evidence type="ECO:0000313" key="3">
    <source>
        <dbReference type="Proteomes" id="UP000631114"/>
    </source>
</evidence>
<feature type="compositionally biased region" description="Basic and acidic residues" evidence="1">
    <location>
        <begin position="87"/>
        <end position="101"/>
    </location>
</feature>
<dbReference type="AlphaFoldDB" id="A0A835HJB2"/>
<feature type="region of interest" description="Disordered" evidence="1">
    <location>
        <begin position="87"/>
        <end position="170"/>
    </location>
</feature>
<sequence length="222" mass="24651">MEKTHLEARLAQETEGKRAPKECTPCHPTNDYDVDEVEAMVVKIFGEGSLEQLLRKRILRIRDDLLQGEPGVEGNTNEMDQHVVVETEDSQARARSEHRVTEAPIDAGNKQSRRASVGWKQGESSLSNNMVVMSSKSKQPGSLSDQIQNGKDGRTSSSTGPAQTKNSVPSLRKALRDVAMEKDAAVTAREDFSSQLRMVKKRLKEAEEEQYITEEDAASLRA</sequence>
<feature type="region of interest" description="Disordered" evidence="1">
    <location>
        <begin position="1"/>
        <end position="31"/>
    </location>
</feature>
<dbReference type="PANTHER" id="PTHR48163:SF2">
    <property type="entry name" value="EXPRESSED PROTEIN"/>
    <property type="match status" value="1"/>
</dbReference>
<evidence type="ECO:0000313" key="2">
    <source>
        <dbReference type="EMBL" id="KAF9597928.1"/>
    </source>
</evidence>
<keyword evidence="3" id="KW-1185">Reference proteome</keyword>
<accession>A0A835HJB2</accession>
<feature type="compositionally biased region" description="Low complexity" evidence="1">
    <location>
        <begin position="124"/>
        <end position="138"/>
    </location>
</feature>